<dbReference type="EMBL" id="BK059124">
    <property type="protein sequence ID" value="DAE32578.1"/>
    <property type="molecule type" value="Genomic_DNA"/>
</dbReference>
<accession>A0A8S5RN66</accession>
<protein>
    <submittedName>
        <fullName evidence="1">Uncharacterized protein</fullName>
    </submittedName>
</protein>
<reference evidence="1" key="1">
    <citation type="journal article" date="2021" name="Proc. Natl. Acad. Sci. U.S.A.">
        <title>A Catalog of Tens of Thousands of Viruses from Human Metagenomes Reveals Hidden Associations with Chronic Diseases.</title>
        <authorList>
            <person name="Tisza M.J."/>
            <person name="Buck C.B."/>
        </authorList>
    </citation>
    <scope>NUCLEOTIDE SEQUENCE</scope>
    <source>
        <strain evidence="1">CtusH3</strain>
    </source>
</reference>
<name>A0A8S5RN66_9VIRU</name>
<evidence type="ECO:0000313" key="1">
    <source>
        <dbReference type="EMBL" id="DAE32578.1"/>
    </source>
</evidence>
<sequence>MLTVLIFCCAAGVAAQYTITAVILAEQDLPAHKMVRMCTTMQQTRTAKAVLTSDPVLQAQVNMGLMRVQIHLAREIRITML</sequence>
<organism evidence="1">
    <name type="scientific">virus sp. ctusH3</name>
    <dbReference type="NCBI Taxonomy" id="2825826"/>
    <lineage>
        <taxon>Viruses</taxon>
    </lineage>
</organism>
<proteinExistence type="predicted"/>